<dbReference type="PATRIC" id="fig|1582439.9.peg.1890"/>
<accession>A0A0C5C152</accession>
<evidence type="ECO:0000313" key="1">
    <source>
        <dbReference type="EMBL" id="AJM93045.1"/>
    </source>
</evidence>
<reference evidence="2" key="1">
    <citation type="submission" date="2015-02" db="EMBL/GenBank/DDBJ databases">
        <title>Characterization of two novel Thaumarchaeota isolated from the Northern Adriatic Sea.</title>
        <authorList>
            <person name="Bayer B."/>
            <person name="Vojvoda J."/>
            <person name="Offre P."/>
            <person name="Srivastava A."/>
            <person name="Elisabeth N."/>
            <person name="Garcia J.A.L."/>
            <person name="Schleper C."/>
            <person name="Herndl G.J."/>
        </authorList>
    </citation>
    <scope>NUCLEOTIDE SEQUENCE [LARGE SCALE GENOMIC DNA]</scope>
    <source>
        <strain evidence="2">D3C</strain>
    </source>
</reference>
<name>A0A0C5C152_9ARCH</name>
<dbReference type="AlphaFoldDB" id="A0A0C5C152"/>
<reference evidence="1 2" key="3">
    <citation type="journal article" date="2019" name="Int. J. Syst. Evol. Microbiol.">
        <title>Nitrosopumilus adriaticus sp. nov. and Nitrosopumilus piranensis sp. nov., two ammonia-oxidizing archaea from the Adriatic Sea and members of the class Nitrososphaeria.</title>
        <authorList>
            <person name="Bayer B."/>
            <person name="Vojvoda J."/>
            <person name="Reinthaler T."/>
            <person name="Reyes C."/>
            <person name="Pinto M."/>
            <person name="Herndl G.J."/>
        </authorList>
    </citation>
    <scope>NUCLEOTIDE SEQUENCE [LARGE SCALE GENOMIC DNA]</scope>
    <source>
        <strain evidence="1 2">D3C</strain>
    </source>
</reference>
<dbReference type="RefSeq" id="WP_237087655.1">
    <property type="nucleotide sequence ID" value="NZ_CP010868.1"/>
</dbReference>
<dbReference type="KEGG" id="nid:NPIRD3C_1835"/>
<reference evidence="1 2" key="2">
    <citation type="journal article" date="2016" name="ISME J.">
        <title>Physiological and genomic characterization of two novel marine thaumarchaeal strains indicates niche differentiation.</title>
        <authorList>
            <person name="Bayer B."/>
            <person name="Vojvoda J."/>
            <person name="Offre P."/>
            <person name="Alves R.J."/>
            <person name="Elisabeth N.H."/>
            <person name="Garcia J.A."/>
            <person name="Volland J.M."/>
            <person name="Srivastava A."/>
            <person name="Schleper C."/>
            <person name="Herndl G.J."/>
        </authorList>
    </citation>
    <scope>NUCLEOTIDE SEQUENCE [LARGE SCALE GENOMIC DNA]</scope>
    <source>
        <strain evidence="1 2">D3C</strain>
    </source>
</reference>
<keyword evidence="2" id="KW-1185">Reference proteome</keyword>
<organism evidence="1 2">
    <name type="scientific">Nitrosopumilus piranensis</name>
    <dbReference type="NCBI Taxonomy" id="1582439"/>
    <lineage>
        <taxon>Archaea</taxon>
        <taxon>Nitrososphaerota</taxon>
        <taxon>Nitrososphaeria</taxon>
        <taxon>Nitrosopumilales</taxon>
        <taxon>Nitrosopumilaceae</taxon>
        <taxon>Nitrosopumilus</taxon>
    </lineage>
</organism>
<sequence>MGAHYWLSKTNYNYGVIAEVGGWHTIDELKKSYGQIPPEKIMDFIL</sequence>
<dbReference type="HOGENOM" id="CLU_3178411_0_0_2"/>
<protein>
    <submittedName>
        <fullName evidence="1">Uncharacterized protein</fullName>
    </submittedName>
</protein>
<dbReference type="GeneID" id="41600929"/>
<dbReference type="EMBL" id="CP010868">
    <property type="protein sequence ID" value="AJM93045.1"/>
    <property type="molecule type" value="Genomic_DNA"/>
</dbReference>
<gene>
    <name evidence="1" type="ORF">NPIRD3C_1835</name>
</gene>
<evidence type="ECO:0000313" key="2">
    <source>
        <dbReference type="Proteomes" id="UP000032027"/>
    </source>
</evidence>
<proteinExistence type="predicted"/>
<dbReference type="Proteomes" id="UP000032027">
    <property type="component" value="Chromosome"/>
</dbReference>